<dbReference type="EMBL" id="SHGT01000034">
    <property type="protein sequence ID" value="TAA12641.1"/>
    <property type="molecule type" value="Genomic_DNA"/>
</dbReference>
<dbReference type="Proteomes" id="UP000291525">
    <property type="component" value="Unassembled WGS sequence"/>
</dbReference>
<evidence type="ECO:0000313" key="3">
    <source>
        <dbReference type="Proteomes" id="UP000291525"/>
    </source>
</evidence>
<proteinExistence type="predicted"/>
<evidence type="ECO:0008006" key="4">
    <source>
        <dbReference type="Google" id="ProtNLM"/>
    </source>
</evidence>
<reference evidence="2 3" key="1">
    <citation type="submission" date="2019-02" db="EMBL/GenBank/DDBJ databases">
        <title>First genome of the species Streptococcus parasuis.</title>
        <authorList>
            <person name="Stevens M.J.A."/>
            <person name="Stephan R."/>
        </authorList>
    </citation>
    <scope>NUCLEOTIDE SEQUENCE [LARGE SCALE GENOMIC DNA]</scope>
    <source>
        <strain evidence="2 3">4253</strain>
    </source>
</reference>
<accession>A0A4V2HC60</accession>
<gene>
    <name evidence="2" type="ORF">EXW74_06415</name>
</gene>
<feature type="transmembrane region" description="Helical" evidence="1">
    <location>
        <begin position="104"/>
        <end position="127"/>
    </location>
</feature>
<feature type="transmembrane region" description="Helical" evidence="1">
    <location>
        <begin position="80"/>
        <end position="98"/>
    </location>
</feature>
<feature type="transmembrane region" description="Helical" evidence="1">
    <location>
        <begin position="33"/>
        <end position="51"/>
    </location>
</feature>
<protein>
    <recommendedName>
        <fullName evidence="4">DUF2178 domain-containing protein</fullName>
    </recommendedName>
</protein>
<comment type="caution">
    <text evidence="2">The sequence shown here is derived from an EMBL/GenBank/DDBJ whole genome shotgun (WGS) entry which is preliminary data.</text>
</comment>
<dbReference type="RefSeq" id="WP_130555183.1">
    <property type="nucleotide sequence ID" value="NZ_SHGT01000034.1"/>
</dbReference>
<sequence>MKNKGQIWYIGYIVSLFLIVIILVTDFPKMVDIGLAILFSAVFGVSHVQILHDKMIKNDADYKINVMDERNIIIKEKAGNITNMFNTILLGVATVIFICLDYIIPAIIVGSIIAIQPIILIIISSVLEKKI</sequence>
<dbReference type="OrthoDB" id="1701924at2"/>
<keyword evidence="1" id="KW-0812">Transmembrane</keyword>
<dbReference type="AlphaFoldDB" id="A0A4V2HC60"/>
<feature type="transmembrane region" description="Helical" evidence="1">
    <location>
        <begin position="7"/>
        <end position="27"/>
    </location>
</feature>
<evidence type="ECO:0000313" key="2">
    <source>
        <dbReference type="EMBL" id="TAA12641.1"/>
    </source>
</evidence>
<organism evidence="2 3">
    <name type="scientific">Streptococcus parasuis</name>
    <dbReference type="NCBI Taxonomy" id="1501662"/>
    <lineage>
        <taxon>Bacteria</taxon>
        <taxon>Bacillati</taxon>
        <taxon>Bacillota</taxon>
        <taxon>Bacilli</taxon>
        <taxon>Lactobacillales</taxon>
        <taxon>Streptococcaceae</taxon>
        <taxon>Streptococcus</taxon>
    </lineage>
</organism>
<evidence type="ECO:0000256" key="1">
    <source>
        <dbReference type="SAM" id="Phobius"/>
    </source>
</evidence>
<keyword evidence="1" id="KW-1133">Transmembrane helix</keyword>
<name>A0A4V2HC60_9STRE</name>
<keyword evidence="1" id="KW-0472">Membrane</keyword>